<dbReference type="Gramene" id="OMERI09G04930.1">
    <property type="protein sequence ID" value="OMERI09G04930.1"/>
    <property type="gene ID" value="OMERI09G04930"/>
</dbReference>
<dbReference type="HOGENOM" id="CLU_2926614_0_0_1"/>
<reference evidence="1" key="2">
    <citation type="submission" date="2018-05" db="EMBL/GenBank/DDBJ databases">
        <title>OmerRS3 (Oryza meridionalis Reference Sequence Version 3).</title>
        <authorList>
            <person name="Zhang J."/>
            <person name="Kudrna D."/>
            <person name="Lee S."/>
            <person name="Talag J."/>
            <person name="Welchert J."/>
            <person name="Wing R.A."/>
        </authorList>
    </citation>
    <scope>NUCLEOTIDE SEQUENCE [LARGE SCALE GENOMIC DNA]</scope>
    <source>
        <strain evidence="1">cv. OR44</strain>
    </source>
</reference>
<keyword evidence="2" id="KW-1185">Reference proteome</keyword>
<protein>
    <submittedName>
        <fullName evidence="1">Uncharacterized protein</fullName>
    </submittedName>
</protein>
<evidence type="ECO:0000313" key="1">
    <source>
        <dbReference type="EnsemblPlants" id="OMERI09G04930.1"/>
    </source>
</evidence>
<reference evidence="1" key="1">
    <citation type="submission" date="2015-04" db="UniProtKB">
        <authorList>
            <consortium name="EnsemblPlants"/>
        </authorList>
    </citation>
    <scope>IDENTIFICATION</scope>
</reference>
<name>A0A0E0EQY3_9ORYZ</name>
<dbReference type="AlphaFoldDB" id="A0A0E0EQY3"/>
<dbReference type="EnsemblPlants" id="OMERI09G04930.1">
    <property type="protein sequence ID" value="OMERI09G04930.1"/>
    <property type="gene ID" value="OMERI09G04930"/>
</dbReference>
<organism evidence="1">
    <name type="scientific">Oryza meridionalis</name>
    <dbReference type="NCBI Taxonomy" id="40149"/>
    <lineage>
        <taxon>Eukaryota</taxon>
        <taxon>Viridiplantae</taxon>
        <taxon>Streptophyta</taxon>
        <taxon>Embryophyta</taxon>
        <taxon>Tracheophyta</taxon>
        <taxon>Spermatophyta</taxon>
        <taxon>Magnoliopsida</taxon>
        <taxon>Liliopsida</taxon>
        <taxon>Poales</taxon>
        <taxon>Poaceae</taxon>
        <taxon>BOP clade</taxon>
        <taxon>Oryzoideae</taxon>
        <taxon>Oryzeae</taxon>
        <taxon>Oryzinae</taxon>
        <taxon>Oryza</taxon>
    </lineage>
</organism>
<dbReference type="Proteomes" id="UP000008021">
    <property type="component" value="Chromosome 9"/>
</dbReference>
<accession>A0A0E0EQY3</accession>
<sequence>MSTPAELWANWAWPGFPPVGPIGPELHELAVLPTEDTWQEEDEDAPWMQWRISTLPRLLHL</sequence>
<evidence type="ECO:0000313" key="2">
    <source>
        <dbReference type="Proteomes" id="UP000008021"/>
    </source>
</evidence>
<proteinExistence type="predicted"/>